<proteinExistence type="predicted"/>
<dbReference type="PATRIC" id="fig|1299334.3.peg.380"/>
<accession>X8E754</accession>
<evidence type="ECO:0000256" key="1">
    <source>
        <dbReference type="SAM" id="Phobius"/>
    </source>
</evidence>
<dbReference type="AlphaFoldDB" id="X8E754"/>
<sequence length="54" mass="5604">MAKAILLGCAIAVLDNSYAKLRLYKITEFVSAALLLAVLAVFTLYLGAADGVSG</sequence>
<keyword evidence="1" id="KW-1133">Transmembrane helix</keyword>
<organism evidence="2">
    <name type="scientific">Mycobacterium xenopi 4042</name>
    <dbReference type="NCBI Taxonomy" id="1299334"/>
    <lineage>
        <taxon>Bacteria</taxon>
        <taxon>Bacillati</taxon>
        <taxon>Actinomycetota</taxon>
        <taxon>Actinomycetes</taxon>
        <taxon>Mycobacteriales</taxon>
        <taxon>Mycobacteriaceae</taxon>
        <taxon>Mycobacterium</taxon>
    </lineage>
</organism>
<keyword evidence="1" id="KW-0472">Membrane</keyword>
<dbReference type="EMBL" id="JAOB01000006">
    <property type="protein sequence ID" value="EUA76414.1"/>
    <property type="molecule type" value="Genomic_DNA"/>
</dbReference>
<comment type="caution">
    <text evidence="2">The sequence shown here is derived from an EMBL/GenBank/DDBJ whole genome shotgun (WGS) entry which is preliminary data.</text>
</comment>
<name>X8E754_MYCXE</name>
<feature type="transmembrane region" description="Helical" evidence="1">
    <location>
        <begin position="29"/>
        <end position="48"/>
    </location>
</feature>
<evidence type="ECO:0000313" key="2">
    <source>
        <dbReference type="EMBL" id="EUA76414.1"/>
    </source>
</evidence>
<keyword evidence="1" id="KW-0812">Transmembrane</keyword>
<reference evidence="2" key="1">
    <citation type="submission" date="2014-01" db="EMBL/GenBank/DDBJ databases">
        <authorList>
            <person name="Brown-Elliot B."/>
            <person name="Wallace R."/>
            <person name="Lenaerts A."/>
            <person name="Ordway D."/>
            <person name="DeGroote M.A."/>
            <person name="Parker T."/>
            <person name="Sizemore C."/>
            <person name="Tallon L.J."/>
            <person name="Sadzewicz L.K."/>
            <person name="Sengamalay N."/>
            <person name="Fraser C.M."/>
            <person name="Hine E."/>
            <person name="Shefchek K.A."/>
            <person name="Das S.P."/>
            <person name="Tettelin H."/>
        </authorList>
    </citation>
    <scope>NUCLEOTIDE SEQUENCE [LARGE SCALE GENOMIC DNA]</scope>
    <source>
        <strain evidence="2">4042</strain>
    </source>
</reference>
<gene>
    <name evidence="2" type="ORF">I553_7351</name>
</gene>
<protein>
    <submittedName>
        <fullName evidence="2">Uncharacterized protein</fullName>
    </submittedName>
</protein>